<evidence type="ECO:0000256" key="1">
    <source>
        <dbReference type="ARBA" id="ARBA00009003"/>
    </source>
</evidence>
<evidence type="ECO:0008006" key="5">
    <source>
        <dbReference type="Google" id="ProtNLM"/>
    </source>
</evidence>
<protein>
    <recommendedName>
        <fullName evidence="5">Glycosyltransferase family 32 protein</fullName>
    </recommendedName>
</protein>
<dbReference type="EMBL" id="CAJVRL010000067">
    <property type="protein sequence ID" value="CAG8955899.1"/>
    <property type="molecule type" value="Genomic_DNA"/>
</dbReference>
<dbReference type="InterPro" id="IPR039367">
    <property type="entry name" value="Och1-like"/>
</dbReference>
<reference evidence="3" key="1">
    <citation type="submission" date="2021-07" db="EMBL/GenBank/DDBJ databases">
        <authorList>
            <person name="Durling M."/>
        </authorList>
    </citation>
    <scope>NUCLEOTIDE SEQUENCE</scope>
</reference>
<dbReference type="SUPFAM" id="SSF53448">
    <property type="entry name" value="Nucleotide-diphospho-sugar transferases"/>
    <property type="match status" value="1"/>
</dbReference>
<sequence>MLLRVARVRSSFLKSSISPVFLVLCALIFLYVNYTTWSLPNSIHHNTPPPLIPTTAPATTTGIPRILWYKHGPQGLSDEAKEYLAFCLKNNPGYESKFLTDESGDAYVQENFAAHRPDIVDLYLSLKIPILKADLLRHLLLLREGGIWNDLDVSCGETPIDDWIPERYKKDTNLVVGWEFDVGWGDNFVREFETWTIMAKQNSPHLSMVINDTVQGLHDLSVEKNVSISELTIELLGDGGVVDMTGPRRMTWSIMKSLKSTLQNGFEESDTYNLTEPMLVKDVLIMPGFSFAASSNHYAEDDPVGPALVTHHYAGSWKNEHGGETKE</sequence>
<dbReference type="Proteomes" id="UP000696280">
    <property type="component" value="Unassembled WGS sequence"/>
</dbReference>
<evidence type="ECO:0000313" key="3">
    <source>
        <dbReference type="EMBL" id="CAG8955899.1"/>
    </source>
</evidence>
<dbReference type="GO" id="GO:0000136">
    <property type="term" value="C:mannan polymerase complex"/>
    <property type="evidence" value="ECO:0007669"/>
    <property type="project" value="TreeGrafter"/>
</dbReference>
<dbReference type="PANTHER" id="PTHR31834:SF8">
    <property type="entry name" value="TRANSFERASE, PUTATIVE (AFU_ORTHOLOGUE AFUA_6G14040)-RELATED"/>
    <property type="match status" value="1"/>
</dbReference>
<dbReference type="AlphaFoldDB" id="A0A9N9KYN0"/>
<gene>
    <name evidence="3" type="ORF">HYFRA_00008751</name>
</gene>
<name>A0A9N9KYN0_9HELO</name>
<comment type="similarity">
    <text evidence="1">Belongs to the glycosyltransferase 32 family.</text>
</comment>
<dbReference type="InterPro" id="IPR007577">
    <property type="entry name" value="GlycoTrfase_DXD_sugar-bd_CS"/>
</dbReference>
<dbReference type="Pfam" id="PF04488">
    <property type="entry name" value="Gly_transf_sug"/>
    <property type="match status" value="1"/>
</dbReference>
<keyword evidence="4" id="KW-1185">Reference proteome</keyword>
<feature type="transmembrane region" description="Helical" evidence="2">
    <location>
        <begin position="12"/>
        <end position="32"/>
    </location>
</feature>
<evidence type="ECO:0000313" key="4">
    <source>
        <dbReference type="Proteomes" id="UP000696280"/>
    </source>
</evidence>
<dbReference type="Gene3D" id="3.90.550.20">
    <property type="match status" value="1"/>
</dbReference>
<dbReference type="GO" id="GO:0006487">
    <property type="term" value="P:protein N-linked glycosylation"/>
    <property type="evidence" value="ECO:0007669"/>
    <property type="project" value="TreeGrafter"/>
</dbReference>
<dbReference type="OrthoDB" id="409543at2759"/>
<accession>A0A9N9KYN0</accession>
<keyword evidence="2" id="KW-1133">Transmembrane helix</keyword>
<keyword evidence="2" id="KW-0812">Transmembrane</keyword>
<dbReference type="PANTHER" id="PTHR31834">
    <property type="entry name" value="INITIATION-SPECIFIC ALPHA-1,6-MANNOSYLTRANSFERASE"/>
    <property type="match status" value="1"/>
</dbReference>
<proteinExistence type="inferred from homology"/>
<dbReference type="InterPro" id="IPR029044">
    <property type="entry name" value="Nucleotide-diphossugar_trans"/>
</dbReference>
<organism evidence="3 4">
    <name type="scientific">Hymenoscyphus fraxineus</name>
    <dbReference type="NCBI Taxonomy" id="746836"/>
    <lineage>
        <taxon>Eukaryota</taxon>
        <taxon>Fungi</taxon>
        <taxon>Dikarya</taxon>
        <taxon>Ascomycota</taxon>
        <taxon>Pezizomycotina</taxon>
        <taxon>Leotiomycetes</taxon>
        <taxon>Helotiales</taxon>
        <taxon>Helotiaceae</taxon>
        <taxon>Hymenoscyphus</taxon>
    </lineage>
</organism>
<dbReference type="GO" id="GO:0000009">
    <property type="term" value="F:alpha-1,6-mannosyltransferase activity"/>
    <property type="evidence" value="ECO:0007669"/>
    <property type="project" value="InterPro"/>
</dbReference>
<comment type="caution">
    <text evidence="3">The sequence shown here is derived from an EMBL/GenBank/DDBJ whole genome shotgun (WGS) entry which is preliminary data.</text>
</comment>
<evidence type="ECO:0000256" key="2">
    <source>
        <dbReference type="SAM" id="Phobius"/>
    </source>
</evidence>
<keyword evidence="2" id="KW-0472">Membrane</keyword>